<evidence type="ECO:0000259" key="2">
    <source>
        <dbReference type="Pfam" id="PF02371"/>
    </source>
</evidence>
<sequence>MSHFYLGIDVAKAKLDCALRLPNGKFRAKVVPNSLEGFTVLSTWLAAQKADSVHVCMEATGIYWEDVAQHLATAGLTVSVINPAQIKAYSASRLTRSKTDTVDAKLIADFCAERQPLAWQARSEAEVALRALVLRLDALQTMRTQESNRLLVAREAVRKDIQQHLDWLDTAINQLIEAINDHIDHHPDLKQQRELLDSIPGIGERTSAIILAFYADTSRFANSRQAAAFAGLDPRQYESGSSIKGKPRLSKVGHAFLRKALYMPAMVTLYKTAWGKQFRSRLAGAGKPNKLIIGAMMRKLIHVAFGVLKSAKPFDSAIHLA</sequence>
<proteinExistence type="predicted"/>
<dbReference type="RefSeq" id="WP_256605218.1">
    <property type="nucleotide sequence ID" value="NZ_JANIBL010000001.1"/>
</dbReference>
<gene>
    <name evidence="3" type="ORF">NP589_00700</name>
</gene>
<dbReference type="PANTHER" id="PTHR33055:SF3">
    <property type="entry name" value="PUTATIVE TRANSPOSASE FOR IS117-RELATED"/>
    <property type="match status" value="1"/>
</dbReference>
<accession>A0ABT1TNG6</accession>
<feature type="domain" description="Transposase IS116/IS110/IS902 C-terminal" evidence="2">
    <location>
        <begin position="194"/>
        <end position="277"/>
    </location>
</feature>
<dbReference type="EMBL" id="JANIBL010000001">
    <property type="protein sequence ID" value="MCQ8115921.1"/>
    <property type="molecule type" value="Genomic_DNA"/>
</dbReference>
<protein>
    <submittedName>
        <fullName evidence="3">IS110 family transposase</fullName>
    </submittedName>
</protein>
<feature type="domain" description="Transposase IS110-like N-terminal" evidence="1">
    <location>
        <begin position="6"/>
        <end position="150"/>
    </location>
</feature>
<evidence type="ECO:0000313" key="4">
    <source>
        <dbReference type="Proteomes" id="UP001524570"/>
    </source>
</evidence>
<organism evidence="3 4">
    <name type="scientific">Methylomonas rosea</name>
    <dbReference type="NCBI Taxonomy" id="2952227"/>
    <lineage>
        <taxon>Bacteria</taxon>
        <taxon>Pseudomonadati</taxon>
        <taxon>Pseudomonadota</taxon>
        <taxon>Gammaproteobacteria</taxon>
        <taxon>Methylococcales</taxon>
        <taxon>Methylococcaceae</taxon>
        <taxon>Methylomonas</taxon>
    </lineage>
</organism>
<dbReference type="Proteomes" id="UP001524570">
    <property type="component" value="Unassembled WGS sequence"/>
</dbReference>
<keyword evidence="4" id="KW-1185">Reference proteome</keyword>
<dbReference type="InterPro" id="IPR003346">
    <property type="entry name" value="Transposase_20"/>
</dbReference>
<dbReference type="PANTHER" id="PTHR33055">
    <property type="entry name" value="TRANSPOSASE FOR INSERTION SEQUENCE ELEMENT IS1111A"/>
    <property type="match status" value="1"/>
</dbReference>
<comment type="caution">
    <text evidence="3">The sequence shown here is derived from an EMBL/GenBank/DDBJ whole genome shotgun (WGS) entry which is preliminary data.</text>
</comment>
<evidence type="ECO:0000259" key="1">
    <source>
        <dbReference type="Pfam" id="PF01548"/>
    </source>
</evidence>
<name>A0ABT1TNG6_9GAMM</name>
<reference evidence="3 4" key="1">
    <citation type="submission" date="2022-07" db="EMBL/GenBank/DDBJ databases">
        <title>Methylomonas rivi sp. nov., Methylomonas rosea sp. nov., Methylomonas aureus sp. nov. and Methylomonas subterranea sp. nov., four novel methanotrophs isolated from a freshwater creek and the deep terrestrial subsurface.</title>
        <authorList>
            <person name="Abin C."/>
            <person name="Sankaranarayanan K."/>
            <person name="Garner C."/>
            <person name="Sindelar R."/>
            <person name="Kotary K."/>
            <person name="Garner R."/>
            <person name="Barclay S."/>
            <person name="Lawson P."/>
            <person name="Krumholz L."/>
        </authorList>
    </citation>
    <scope>NUCLEOTIDE SEQUENCE [LARGE SCALE GENOMIC DNA]</scope>
    <source>
        <strain evidence="3 4">WSC-7</strain>
    </source>
</reference>
<dbReference type="Pfam" id="PF01548">
    <property type="entry name" value="DEDD_Tnp_IS110"/>
    <property type="match status" value="1"/>
</dbReference>
<dbReference type="InterPro" id="IPR047650">
    <property type="entry name" value="Transpos_IS110"/>
</dbReference>
<dbReference type="NCBIfam" id="NF033542">
    <property type="entry name" value="transpos_IS110"/>
    <property type="match status" value="1"/>
</dbReference>
<dbReference type="InterPro" id="IPR002525">
    <property type="entry name" value="Transp_IS110-like_N"/>
</dbReference>
<evidence type="ECO:0000313" key="3">
    <source>
        <dbReference type="EMBL" id="MCQ8115921.1"/>
    </source>
</evidence>
<dbReference type="Pfam" id="PF02371">
    <property type="entry name" value="Transposase_20"/>
    <property type="match status" value="1"/>
</dbReference>